<name>A0ABP3YE26_9BACT</name>
<gene>
    <name evidence="1" type="ORF">GCM10009119_22560</name>
</gene>
<proteinExistence type="predicted"/>
<evidence type="ECO:0008006" key="3">
    <source>
        <dbReference type="Google" id="ProtNLM"/>
    </source>
</evidence>
<dbReference type="RefSeq" id="WP_343851539.1">
    <property type="nucleotide sequence ID" value="NZ_BAAAFI010000010.1"/>
</dbReference>
<evidence type="ECO:0000313" key="2">
    <source>
        <dbReference type="Proteomes" id="UP001500469"/>
    </source>
</evidence>
<comment type="caution">
    <text evidence="1">The sequence shown here is derived from an EMBL/GenBank/DDBJ whole genome shotgun (WGS) entry which is preliminary data.</text>
</comment>
<dbReference type="Proteomes" id="UP001500469">
    <property type="component" value="Unassembled WGS sequence"/>
</dbReference>
<dbReference type="InterPro" id="IPR036188">
    <property type="entry name" value="FAD/NAD-bd_sf"/>
</dbReference>
<keyword evidence="2" id="KW-1185">Reference proteome</keyword>
<organism evidence="1 2">
    <name type="scientific">Algoriphagus jejuensis</name>
    <dbReference type="NCBI Taxonomy" id="419934"/>
    <lineage>
        <taxon>Bacteria</taxon>
        <taxon>Pseudomonadati</taxon>
        <taxon>Bacteroidota</taxon>
        <taxon>Cytophagia</taxon>
        <taxon>Cytophagales</taxon>
        <taxon>Cyclobacteriaceae</taxon>
        <taxon>Algoriphagus</taxon>
    </lineage>
</organism>
<dbReference type="EMBL" id="BAAAFI010000010">
    <property type="protein sequence ID" value="GAA0879288.1"/>
    <property type="molecule type" value="Genomic_DNA"/>
</dbReference>
<sequence>MPSPITLIGAGIGGLTAALTLKQLGDSVDVYESEAEIRPVWTGIVLANNGESFHNLVPAWKRVLKAA</sequence>
<evidence type="ECO:0000313" key="1">
    <source>
        <dbReference type="EMBL" id="GAA0879288.1"/>
    </source>
</evidence>
<accession>A0ABP3YE26</accession>
<dbReference type="Gene3D" id="3.50.50.60">
    <property type="entry name" value="FAD/NAD(P)-binding domain"/>
    <property type="match status" value="1"/>
</dbReference>
<dbReference type="Pfam" id="PF13450">
    <property type="entry name" value="NAD_binding_8"/>
    <property type="match status" value="1"/>
</dbReference>
<reference evidence="2" key="1">
    <citation type="journal article" date="2019" name="Int. J. Syst. Evol. Microbiol.">
        <title>The Global Catalogue of Microorganisms (GCM) 10K type strain sequencing project: providing services to taxonomists for standard genome sequencing and annotation.</title>
        <authorList>
            <consortium name="The Broad Institute Genomics Platform"/>
            <consortium name="The Broad Institute Genome Sequencing Center for Infectious Disease"/>
            <person name="Wu L."/>
            <person name="Ma J."/>
        </authorList>
    </citation>
    <scope>NUCLEOTIDE SEQUENCE [LARGE SCALE GENOMIC DNA]</scope>
    <source>
        <strain evidence="2">JCM 16112</strain>
    </source>
</reference>
<dbReference type="SUPFAM" id="SSF51905">
    <property type="entry name" value="FAD/NAD(P)-binding domain"/>
    <property type="match status" value="1"/>
</dbReference>
<protein>
    <recommendedName>
        <fullName evidence="3">NAD(P)-binding protein</fullName>
    </recommendedName>
</protein>